<dbReference type="InterPro" id="IPR022537">
    <property type="entry name" value="TRSP_dom"/>
</dbReference>
<feature type="domain" description="Orotate phosphoribosyltransferase-like" evidence="2">
    <location>
        <begin position="45"/>
        <end position="230"/>
    </location>
</feature>
<dbReference type="EMBL" id="JBEYBR010000066">
    <property type="protein sequence ID" value="MEU2124741.1"/>
    <property type="molecule type" value="Genomic_DNA"/>
</dbReference>
<dbReference type="Pfam" id="PF12500">
    <property type="entry name" value="TRSP"/>
    <property type="match status" value="1"/>
</dbReference>
<reference evidence="3 4" key="1">
    <citation type="submission" date="2024-06" db="EMBL/GenBank/DDBJ databases">
        <title>The Natural Products Discovery Center: Release of the First 8490 Sequenced Strains for Exploring Actinobacteria Biosynthetic Diversity.</title>
        <authorList>
            <person name="Kalkreuter E."/>
            <person name="Kautsar S.A."/>
            <person name="Yang D."/>
            <person name="Bader C.D."/>
            <person name="Teijaro C.N."/>
            <person name="Fluegel L."/>
            <person name="Davis C.M."/>
            <person name="Simpson J.R."/>
            <person name="Lauterbach L."/>
            <person name="Steele A.D."/>
            <person name="Gui C."/>
            <person name="Meng S."/>
            <person name="Li G."/>
            <person name="Viehrig K."/>
            <person name="Ye F."/>
            <person name="Su P."/>
            <person name="Kiefer A.F."/>
            <person name="Nichols A."/>
            <person name="Cepeda A.J."/>
            <person name="Yan W."/>
            <person name="Fan B."/>
            <person name="Jiang Y."/>
            <person name="Adhikari A."/>
            <person name="Zheng C.-J."/>
            <person name="Schuster L."/>
            <person name="Cowan T.M."/>
            <person name="Smanski M.J."/>
            <person name="Chevrette M.G."/>
            <person name="De Carvalho L.P.S."/>
            <person name="Shen B."/>
        </authorList>
    </citation>
    <scope>NUCLEOTIDE SEQUENCE [LARGE SCALE GENOMIC DNA]</scope>
    <source>
        <strain evidence="3 4">NPDC019434</strain>
    </source>
</reference>
<evidence type="ECO:0000313" key="4">
    <source>
        <dbReference type="Proteomes" id="UP001550535"/>
    </source>
</evidence>
<evidence type="ECO:0000259" key="1">
    <source>
        <dbReference type="Pfam" id="PF12500"/>
    </source>
</evidence>
<protein>
    <submittedName>
        <fullName evidence="3">Phosphoribosyltransferase domain-containing protein</fullName>
    </submittedName>
</protein>
<accession>A0ABV2XFU2</accession>
<dbReference type="InterPro" id="IPR029057">
    <property type="entry name" value="PRTase-like"/>
</dbReference>
<comment type="caution">
    <text evidence="3">The sequence shown here is derived from an EMBL/GenBank/DDBJ whole genome shotgun (WGS) entry which is preliminary data.</text>
</comment>
<organism evidence="3 4">
    <name type="scientific">Nocardia niwae</name>
    <dbReference type="NCBI Taxonomy" id="626084"/>
    <lineage>
        <taxon>Bacteria</taxon>
        <taxon>Bacillati</taxon>
        <taxon>Actinomycetota</taxon>
        <taxon>Actinomycetes</taxon>
        <taxon>Mycobacteriales</taxon>
        <taxon>Nocardiaceae</taxon>
        <taxon>Nocardia</taxon>
    </lineage>
</organism>
<gene>
    <name evidence="3" type="ORF">ABZ507_23290</name>
</gene>
<evidence type="ECO:0000259" key="2">
    <source>
        <dbReference type="Pfam" id="PF15609"/>
    </source>
</evidence>
<dbReference type="Pfam" id="PF15609">
    <property type="entry name" value="PRTase_2"/>
    <property type="match status" value="1"/>
</dbReference>
<dbReference type="GO" id="GO:0016757">
    <property type="term" value="F:glycosyltransferase activity"/>
    <property type="evidence" value="ECO:0007669"/>
    <property type="project" value="UniProtKB-KW"/>
</dbReference>
<proteinExistence type="predicted"/>
<keyword evidence="4" id="KW-1185">Reference proteome</keyword>
<dbReference type="CDD" id="cd06223">
    <property type="entry name" value="PRTases_typeI"/>
    <property type="match status" value="1"/>
</dbReference>
<dbReference type="RefSeq" id="WP_357802346.1">
    <property type="nucleotide sequence ID" value="NZ_JBEYBM010000002.1"/>
</dbReference>
<dbReference type="Proteomes" id="UP001550535">
    <property type="component" value="Unassembled WGS sequence"/>
</dbReference>
<keyword evidence="3" id="KW-0808">Transferase</keyword>
<dbReference type="InterPro" id="IPR041688">
    <property type="entry name" value="PRTase_2"/>
</dbReference>
<dbReference type="InterPro" id="IPR000836">
    <property type="entry name" value="PRTase_dom"/>
</dbReference>
<dbReference type="Gene3D" id="3.40.50.2020">
    <property type="match status" value="1"/>
</dbReference>
<name>A0ABV2XFU2_9NOCA</name>
<feature type="domain" description="TRSP" evidence="1">
    <location>
        <begin position="273"/>
        <end position="383"/>
    </location>
</feature>
<keyword evidence="3" id="KW-0328">Glycosyltransferase</keyword>
<evidence type="ECO:0000313" key="3">
    <source>
        <dbReference type="EMBL" id="MEU2124741.1"/>
    </source>
</evidence>
<dbReference type="SUPFAM" id="SSF53271">
    <property type="entry name" value="PRTase-like"/>
    <property type="match status" value="1"/>
</dbReference>
<sequence>MSRLSTDLGYNEIPWATRNLGIGLHHRPEGGAERLRSARLPITALVQPGVRHNNRRRAHLLVSTVLGKHLPTDPRVVLGAGDHLGDLVRAALGEREAVVLGFAETATGLGHCVAARIGASCYLHSTRRAVPHARTLAGFEEGHSHATSHLLQPAPADIFVNDLPLVLVDDEISTGATAIDAVRALHAFAPRAHYVLASLVDLRTEADRAEFEAAAAELGARIDTVCLATGLASLPAGLVDAVGELPEPRLNPTARHAGSFGRVEIPWPAAVPEGGRHGILASDTGAFEAALSDAGQVLTARLAADFPGRAVIVLGHEELMYLPLRLAALLADSGTPTRFQTTTRSPAYVLDEPGYPLRRGFRFIAPEPGDTAPRYLYNAQWPAALDLFEADLAGLGALLAAPPLRADTAAAITDDGVGSGAEGDGPAPDPVLVVVVDSPADTAELVAEHGLVDVLTASGADVLLAVLPEADPRRLHAERAAAAQGSRT</sequence>